<accession>A0A9E7JLI6</accession>
<protein>
    <submittedName>
        <fullName evidence="1">PPR repeat</fullName>
    </submittedName>
</protein>
<dbReference type="InterPro" id="IPR011990">
    <property type="entry name" value="TPR-like_helical_dom_sf"/>
</dbReference>
<keyword evidence="2" id="KW-1185">Reference proteome</keyword>
<sequence>MTQRRSWWTGTMPDDESYNLVVGLLILMNEIDSAFKNMDLTIKSGYIISTNVFMDCVRSCVNAGWLDTLASITEKCKTTDQNKALCPSWSLYNYIADVALQADHSKLVYFSLEFLARWISRGENARPPVLLSAEEGLVVSAVGTTDAAWSILQRSLHQKRAPSPETYLAKIYAHASLGQLECAFATLNEFETVYENSEVDQELFSPFTSVYPLVVACCKNGFSTLDLTTEACKVYEHLVRLGVKPNAATYSLLVDAHLLIRDSKAALSVEAGFTPKETLKKVQRCCSQELDFAQRLKLLAGQVSWLVELKSSMGPVGAGGSQWATFFLLYWSSIGRAQFRLQLRVHKPKEKREKNVQSPVFLECTLTHSTTSGLPDARFTVAMTRISCGNPGTFQRGDVDGDRAMQRSVT</sequence>
<reference evidence="1" key="1">
    <citation type="submission" date="2022-05" db="EMBL/GenBank/DDBJ databases">
        <title>The Musa troglodytarum L. genome provides insights into the mechanism of non-climacteric behaviour and enrichment of carotenoids.</title>
        <authorList>
            <person name="Wang J."/>
        </authorList>
    </citation>
    <scope>NUCLEOTIDE SEQUENCE</scope>
    <source>
        <tissue evidence="1">Leaf</tissue>
    </source>
</reference>
<dbReference type="InterPro" id="IPR044605">
    <property type="entry name" value="At1g26460-like"/>
</dbReference>
<evidence type="ECO:0000313" key="1">
    <source>
        <dbReference type="EMBL" id="URD85216.1"/>
    </source>
</evidence>
<evidence type="ECO:0000313" key="2">
    <source>
        <dbReference type="Proteomes" id="UP001055439"/>
    </source>
</evidence>
<dbReference type="PANTHER" id="PTHR47205">
    <property type="entry name" value="OS07G0599000 PROTEIN"/>
    <property type="match status" value="1"/>
</dbReference>
<organism evidence="1 2">
    <name type="scientific">Musa troglodytarum</name>
    <name type="common">fe'i banana</name>
    <dbReference type="NCBI Taxonomy" id="320322"/>
    <lineage>
        <taxon>Eukaryota</taxon>
        <taxon>Viridiplantae</taxon>
        <taxon>Streptophyta</taxon>
        <taxon>Embryophyta</taxon>
        <taxon>Tracheophyta</taxon>
        <taxon>Spermatophyta</taxon>
        <taxon>Magnoliopsida</taxon>
        <taxon>Liliopsida</taxon>
        <taxon>Zingiberales</taxon>
        <taxon>Musaceae</taxon>
        <taxon>Musa</taxon>
    </lineage>
</organism>
<name>A0A9E7JLI6_9LILI</name>
<proteinExistence type="predicted"/>
<dbReference type="PANTHER" id="PTHR47205:SF1">
    <property type="entry name" value="OS07G0599000 PROTEIN"/>
    <property type="match status" value="1"/>
</dbReference>
<gene>
    <name evidence="1" type="ORF">MUK42_33127</name>
</gene>
<dbReference type="EMBL" id="CP097504">
    <property type="protein sequence ID" value="URD85216.1"/>
    <property type="molecule type" value="Genomic_DNA"/>
</dbReference>
<dbReference type="OrthoDB" id="185373at2759"/>
<dbReference type="Gene3D" id="1.25.40.10">
    <property type="entry name" value="Tetratricopeptide repeat domain"/>
    <property type="match status" value="1"/>
</dbReference>
<dbReference type="Proteomes" id="UP001055439">
    <property type="component" value="Chromosome 2"/>
</dbReference>
<dbReference type="AlphaFoldDB" id="A0A9E7JLI6"/>